<evidence type="ECO:0000256" key="1">
    <source>
        <dbReference type="SAM" id="MobiDB-lite"/>
    </source>
</evidence>
<reference evidence="2 3" key="1">
    <citation type="journal article" date="2014" name="Am. J. Bot.">
        <title>Genome assembly and annotation for red clover (Trifolium pratense; Fabaceae).</title>
        <authorList>
            <person name="Istvanek J."/>
            <person name="Jaros M."/>
            <person name="Krenek A."/>
            <person name="Repkova J."/>
        </authorList>
    </citation>
    <scope>NUCLEOTIDE SEQUENCE [LARGE SCALE GENOMIC DNA]</scope>
    <source>
        <strain evidence="3">cv. Tatra</strain>
        <tissue evidence="2">Young leaves</tissue>
    </source>
</reference>
<proteinExistence type="predicted"/>
<reference evidence="2 3" key="2">
    <citation type="journal article" date="2017" name="Front. Plant Sci.">
        <title>Gene Classification and Mining of Molecular Markers Useful in Red Clover (Trifolium pratense) Breeding.</title>
        <authorList>
            <person name="Istvanek J."/>
            <person name="Dluhosova J."/>
            <person name="Dluhos P."/>
            <person name="Patkova L."/>
            <person name="Nedelnik J."/>
            <person name="Repkova J."/>
        </authorList>
    </citation>
    <scope>NUCLEOTIDE SEQUENCE [LARGE SCALE GENOMIC DNA]</scope>
    <source>
        <strain evidence="3">cv. Tatra</strain>
        <tissue evidence="2">Young leaves</tissue>
    </source>
</reference>
<dbReference type="AlphaFoldDB" id="A0A2K3MDJ2"/>
<gene>
    <name evidence="2" type="ORF">L195_g044962</name>
</gene>
<feature type="region of interest" description="Disordered" evidence="1">
    <location>
        <begin position="1"/>
        <end position="24"/>
    </location>
</feature>
<organism evidence="2 3">
    <name type="scientific">Trifolium pratense</name>
    <name type="common">Red clover</name>
    <dbReference type="NCBI Taxonomy" id="57577"/>
    <lineage>
        <taxon>Eukaryota</taxon>
        <taxon>Viridiplantae</taxon>
        <taxon>Streptophyta</taxon>
        <taxon>Embryophyta</taxon>
        <taxon>Tracheophyta</taxon>
        <taxon>Spermatophyta</taxon>
        <taxon>Magnoliopsida</taxon>
        <taxon>eudicotyledons</taxon>
        <taxon>Gunneridae</taxon>
        <taxon>Pentapetalae</taxon>
        <taxon>rosids</taxon>
        <taxon>fabids</taxon>
        <taxon>Fabales</taxon>
        <taxon>Fabaceae</taxon>
        <taxon>Papilionoideae</taxon>
        <taxon>50 kb inversion clade</taxon>
        <taxon>NPAAA clade</taxon>
        <taxon>Hologalegina</taxon>
        <taxon>IRL clade</taxon>
        <taxon>Trifolieae</taxon>
        <taxon>Trifolium</taxon>
    </lineage>
</organism>
<evidence type="ECO:0000313" key="3">
    <source>
        <dbReference type="Proteomes" id="UP000236291"/>
    </source>
</evidence>
<comment type="caution">
    <text evidence="2">The sequence shown here is derived from an EMBL/GenBank/DDBJ whole genome shotgun (WGS) entry which is preliminary data.</text>
</comment>
<sequence>MRNSITFNGLEENPDTREETDLEPREIERIVVQRRRREGHAREVKWWKRKAETLDLGYEKISQRSEEFSKSL</sequence>
<dbReference type="Proteomes" id="UP000236291">
    <property type="component" value="Unassembled WGS sequence"/>
</dbReference>
<evidence type="ECO:0000313" key="2">
    <source>
        <dbReference type="EMBL" id="PNX88848.1"/>
    </source>
</evidence>
<dbReference type="EMBL" id="ASHM01057869">
    <property type="protein sequence ID" value="PNX88848.1"/>
    <property type="molecule type" value="Genomic_DNA"/>
</dbReference>
<feature type="compositionally biased region" description="Basic and acidic residues" evidence="1">
    <location>
        <begin position="14"/>
        <end position="24"/>
    </location>
</feature>
<name>A0A2K3MDJ2_TRIPR</name>
<accession>A0A2K3MDJ2</accession>
<protein>
    <submittedName>
        <fullName evidence="2">Uncharacterized protein</fullName>
    </submittedName>
</protein>